<dbReference type="EMBL" id="CAMGYJ010000008">
    <property type="protein sequence ID" value="CAI0462193.1"/>
    <property type="molecule type" value="Genomic_DNA"/>
</dbReference>
<evidence type="ECO:0000313" key="2">
    <source>
        <dbReference type="Proteomes" id="UP001154282"/>
    </source>
</evidence>
<accession>A0AAV0NTY0</accession>
<organism evidence="1 2">
    <name type="scientific">Linum tenue</name>
    <dbReference type="NCBI Taxonomy" id="586396"/>
    <lineage>
        <taxon>Eukaryota</taxon>
        <taxon>Viridiplantae</taxon>
        <taxon>Streptophyta</taxon>
        <taxon>Embryophyta</taxon>
        <taxon>Tracheophyta</taxon>
        <taxon>Spermatophyta</taxon>
        <taxon>Magnoliopsida</taxon>
        <taxon>eudicotyledons</taxon>
        <taxon>Gunneridae</taxon>
        <taxon>Pentapetalae</taxon>
        <taxon>rosids</taxon>
        <taxon>fabids</taxon>
        <taxon>Malpighiales</taxon>
        <taxon>Linaceae</taxon>
        <taxon>Linum</taxon>
    </lineage>
</organism>
<gene>
    <name evidence="1" type="ORF">LITE_LOCUS35251</name>
</gene>
<keyword evidence="2" id="KW-1185">Reference proteome</keyword>
<comment type="caution">
    <text evidence="1">The sequence shown here is derived from an EMBL/GenBank/DDBJ whole genome shotgun (WGS) entry which is preliminary data.</text>
</comment>
<protein>
    <submittedName>
        <fullName evidence="1">Uncharacterized protein</fullName>
    </submittedName>
</protein>
<dbReference type="Proteomes" id="UP001154282">
    <property type="component" value="Unassembled WGS sequence"/>
</dbReference>
<reference evidence="1" key="1">
    <citation type="submission" date="2022-08" db="EMBL/GenBank/DDBJ databases">
        <authorList>
            <person name="Gutierrez-Valencia J."/>
        </authorList>
    </citation>
    <scope>NUCLEOTIDE SEQUENCE</scope>
</reference>
<name>A0AAV0NTY0_9ROSI</name>
<evidence type="ECO:0000313" key="1">
    <source>
        <dbReference type="EMBL" id="CAI0462193.1"/>
    </source>
</evidence>
<dbReference type="AlphaFoldDB" id="A0AAV0NTY0"/>
<sequence length="16" mass="1880">MTKSEVDHLEIPHTDQ</sequence>
<proteinExistence type="predicted"/>